<gene>
    <name evidence="1" type="ORF">MLPM_0574</name>
</gene>
<dbReference type="Proteomes" id="UP000053699">
    <property type="component" value="Unassembled WGS sequence"/>
</dbReference>
<comment type="caution">
    <text evidence="1">The sequence shown here is derived from an EMBL/GenBank/DDBJ whole genome shotgun (WGS) entry which is preliminary data.</text>
</comment>
<organism evidence="1 2">
    <name type="scientific">Mycobacterium lepromatosis</name>
    <dbReference type="NCBI Taxonomy" id="480418"/>
    <lineage>
        <taxon>Bacteria</taxon>
        <taxon>Bacillati</taxon>
        <taxon>Actinomycetota</taxon>
        <taxon>Actinomycetes</taxon>
        <taxon>Mycobacteriales</taxon>
        <taxon>Mycobacteriaceae</taxon>
        <taxon>Mycobacterium</taxon>
    </lineage>
</organism>
<dbReference type="EMBL" id="JRPY01000030">
    <property type="protein sequence ID" value="KJX75592.1"/>
    <property type="molecule type" value="Genomic_DNA"/>
</dbReference>
<name>A0A0F4ESK9_9MYCO</name>
<evidence type="ECO:0000313" key="1">
    <source>
        <dbReference type="EMBL" id="KJX75592.1"/>
    </source>
</evidence>
<keyword evidence="2" id="KW-1185">Reference proteome</keyword>
<accession>A0A0F4ESK9</accession>
<evidence type="ECO:0000313" key="2">
    <source>
        <dbReference type="Proteomes" id="UP000053699"/>
    </source>
</evidence>
<sequence length="96" mass="10888">MAILLCTGSHGIRQCDRCDPLVQQPDSSVHVGYWSSCRRQMPVGSLGWWMRSAQKPARRGRMLVTRRLSALICAASSHTALFNRVRIRLSWPWPPA</sequence>
<dbReference type="AlphaFoldDB" id="A0A0F4ESK9"/>
<reference evidence="1 2" key="1">
    <citation type="journal article" date="2015" name="Proc. Natl. Acad. Sci. U.S.A.">
        <title>Insight into the evolution and origin of leprosy bacilli from the genome sequence of Mycobacterium lepromatosis.</title>
        <authorList>
            <person name="Singh P."/>
            <person name="Benjak A."/>
            <person name="Schuenemann V.J."/>
            <person name="Herbig A."/>
            <person name="Avanzi C."/>
            <person name="Busso P."/>
            <person name="Nieselt K."/>
            <person name="Krause J."/>
            <person name="Vera-Cabrera L."/>
            <person name="Cole S.T."/>
        </authorList>
    </citation>
    <scope>NUCLEOTIDE SEQUENCE [LARGE SCALE GENOMIC DNA]</scope>
    <source>
        <strain evidence="1 2">Mx1-22A</strain>
    </source>
</reference>
<proteinExistence type="predicted"/>
<protein>
    <submittedName>
        <fullName evidence="1">Uncharacterized protein</fullName>
    </submittedName>
</protein>